<keyword evidence="3" id="KW-1185">Reference proteome</keyword>
<comment type="caution">
    <text evidence="2">The sequence shown here is derived from an EMBL/GenBank/DDBJ whole genome shotgun (WGS) entry which is preliminary data.</text>
</comment>
<accession>A0AAN9PC74</accession>
<dbReference type="Proteomes" id="UP001359559">
    <property type="component" value="Unassembled WGS sequence"/>
</dbReference>
<feature type="region of interest" description="Disordered" evidence="1">
    <location>
        <begin position="125"/>
        <end position="167"/>
    </location>
</feature>
<feature type="region of interest" description="Disordered" evidence="1">
    <location>
        <begin position="191"/>
        <end position="213"/>
    </location>
</feature>
<evidence type="ECO:0000256" key="1">
    <source>
        <dbReference type="SAM" id="MobiDB-lite"/>
    </source>
</evidence>
<protein>
    <submittedName>
        <fullName evidence="2">Uncharacterized protein</fullName>
    </submittedName>
</protein>
<gene>
    <name evidence="2" type="ORF">RJT34_16314</name>
</gene>
<evidence type="ECO:0000313" key="3">
    <source>
        <dbReference type="Proteomes" id="UP001359559"/>
    </source>
</evidence>
<sequence>MISVTDSFPAPRSLALPAWYRPPIGVSRLLSSSYGYHVPSWNYPGLGGTSYVQPHAIPHKHPSLPAAPHAAINGSQPIPPSIQIHSEFHSSITASHAFIIPLSSALILGQSCSFFQRVRLPHGSKALPSTTSNWDTNSFKRKEKEKKKKKKEKKTERMKRIGSGNRATSLFHPEKLFNSLPVLSKRVMRMRVKKKRNSKRERPDVRMKESCPA</sequence>
<proteinExistence type="predicted"/>
<feature type="compositionally biased region" description="Polar residues" evidence="1">
    <location>
        <begin position="127"/>
        <end position="137"/>
    </location>
</feature>
<feature type="compositionally biased region" description="Basic and acidic residues" evidence="1">
    <location>
        <begin position="200"/>
        <end position="213"/>
    </location>
</feature>
<reference evidence="2 3" key="1">
    <citation type="submission" date="2024-01" db="EMBL/GenBank/DDBJ databases">
        <title>The genomes of 5 underutilized Papilionoideae crops provide insights into root nodulation and disease resistance.</title>
        <authorList>
            <person name="Yuan L."/>
        </authorList>
    </citation>
    <scope>NUCLEOTIDE SEQUENCE [LARGE SCALE GENOMIC DNA]</scope>
    <source>
        <strain evidence="2">LY-2023</strain>
        <tissue evidence="2">Leaf</tissue>
    </source>
</reference>
<organism evidence="2 3">
    <name type="scientific">Clitoria ternatea</name>
    <name type="common">Butterfly pea</name>
    <dbReference type="NCBI Taxonomy" id="43366"/>
    <lineage>
        <taxon>Eukaryota</taxon>
        <taxon>Viridiplantae</taxon>
        <taxon>Streptophyta</taxon>
        <taxon>Embryophyta</taxon>
        <taxon>Tracheophyta</taxon>
        <taxon>Spermatophyta</taxon>
        <taxon>Magnoliopsida</taxon>
        <taxon>eudicotyledons</taxon>
        <taxon>Gunneridae</taxon>
        <taxon>Pentapetalae</taxon>
        <taxon>rosids</taxon>
        <taxon>fabids</taxon>
        <taxon>Fabales</taxon>
        <taxon>Fabaceae</taxon>
        <taxon>Papilionoideae</taxon>
        <taxon>50 kb inversion clade</taxon>
        <taxon>NPAAA clade</taxon>
        <taxon>indigoferoid/millettioid clade</taxon>
        <taxon>Phaseoleae</taxon>
        <taxon>Clitoria</taxon>
    </lineage>
</organism>
<evidence type="ECO:0000313" key="2">
    <source>
        <dbReference type="EMBL" id="KAK7293448.1"/>
    </source>
</evidence>
<dbReference type="EMBL" id="JAYKXN010000004">
    <property type="protein sequence ID" value="KAK7293448.1"/>
    <property type="molecule type" value="Genomic_DNA"/>
</dbReference>
<feature type="compositionally biased region" description="Basic residues" evidence="1">
    <location>
        <begin position="139"/>
        <end position="152"/>
    </location>
</feature>
<dbReference type="AlphaFoldDB" id="A0AAN9PC74"/>
<name>A0AAN9PC74_CLITE</name>